<dbReference type="NCBIfam" id="TIGR00966">
    <property type="entry name" value="transloc_SecF"/>
    <property type="match status" value="1"/>
</dbReference>
<comment type="similarity">
    <text evidence="11">In the N-terminal section; belongs to the SecD/SecF family. SecD subfamily.</text>
</comment>
<dbReference type="Pfam" id="PF07549">
    <property type="entry name" value="Sec_GG"/>
    <property type="match status" value="1"/>
</dbReference>
<name>A0A7W1WTI2_9BACL</name>
<dbReference type="PANTHER" id="PTHR30081:SF8">
    <property type="entry name" value="PROTEIN TRANSLOCASE SUBUNIT SECF"/>
    <property type="match status" value="1"/>
</dbReference>
<feature type="transmembrane region" description="Helical" evidence="12">
    <location>
        <begin position="157"/>
        <end position="178"/>
    </location>
</feature>
<dbReference type="InterPro" id="IPR055344">
    <property type="entry name" value="SecD_SecF_C_bact"/>
</dbReference>
<evidence type="ECO:0000256" key="7">
    <source>
        <dbReference type="ARBA" id="ARBA00023010"/>
    </source>
</evidence>
<evidence type="ECO:0000256" key="12">
    <source>
        <dbReference type="HAMAP-Rule" id="MF_01464"/>
    </source>
</evidence>
<evidence type="ECO:0000313" key="14">
    <source>
        <dbReference type="EMBL" id="MBA4495744.1"/>
    </source>
</evidence>
<keyword evidence="6 12" id="KW-1133">Transmembrane helix</keyword>
<dbReference type="PANTHER" id="PTHR30081">
    <property type="entry name" value="PROTEIN-EXPORT MEMBRANE PROTEIN SEC"/>
    <property type="match status" value="1"/>
</dbReference>
<dbReference type="FunFam" id="1.20.1640.10:FF:000024">
    <property type="entry name" value="Multifunctional fusion protein"/>
    <property type="match status" value="1"/>
</dbReference>
<dbReference type="GO" id="GO:0015450">
    <property type="term" value="F:protein-transporting ATPase activity"/>
    <property type="evidence" value="ECO:0007669"/>
    <property type="project" value="InterPro"/>
</dbReference>
<feature type="transmembrane region" description="Helical" evidence="12">
    <location>
        <begin position="16"/>
        <end position="37"/>
    </location>
</feature>
<protein>
    <recommendedName>
        <fullName evidence="12">Protein-export membrane protein SecF</fullName>
    </recommendedName>
</protein>
<dbReference type="InterPro" id="IPR022645">
    <property type="entry name" value="SecD/SecF_bac"/>
</dbReference>
<evidence type="ECO:0000256" key="6">
    <source>
        <dbReference type="ARBA" id="ARBA00022989"/>
    </source>
</evidence>
<evidence type="ECO:0000313" key="15">
    <source>
        <dbReference type="Proteomes" id="UP000535491"/>
    </source>
</evidence>
<dbReference type="InterPro" id="IPR022646">
    <property type="entry name" value="SecD/SecF_CS"/>
</dbReference>
<dbReference type="GO" id="GO:0005886">
    <property type="term" value="C:plasma membrane"/>
    <property type="evidence" value="ECO:0007669"/>
    <property type="project" value="UniProtKB-SubCell"/>
</dbReference>
<evidence type="ECO:0000256" key="4">
    <source>
        <dbReference type="ARBA" id="ARBA00022692"/>
    </source>
</evidence>
<evidence type="ECO:0000256" key="8">
    <source>
        <dbReference type="ARBA" id="ARBA00023136"/>
    </source>
</evidence>
<feature type="transmembrane region" description="Helical" evidence="12">
    <location>
        <begin position="184"/>
        <end position="205"/>
    </location>
</feature>
<evidence type="ECO:0000256" key="1">
    <source>
        <dbReference type="ARBA" id="ARBA00004651"/>
    </source>
</evidence>
<keyword evidence="15" id="KW-1185">Reference proteome</keyword>
<evidence type="ECO:0000256" key="3">
    <source>
        <dbReference type="ARBA" id="ARBA00022475"/>
    </source>
</evidence>
<feature type="transmembrane region" description="Helical" evidence="12">
    <location>
        <begin position="263"/>
        <end position="289"/>
    </location>
</feature>
<dbReference type="InterPro" id="IPR022813">
    <property type="entry name" value="SecD/SecF_arch_bac"/>
</dbReference>
<keyword evidence="8 12" id="KW-0472">Membrane</keyword>
<dbReference type="Proteomes" id="UP000535491">
    <property type="component" value="Unassembled WGS sequence"/>
</dbReference>
<dbReference type="SUPFAM" id="SSF82866">
    <property type="entry name" value="Multidrug efflux transporter AcrB transmembrane domain"/>
    <property type="match status" value="1"/>
</dbReference>
<dbReference type="GO" id="GO:0043952">
    <property type="term" value="P:protein transport by the Sec complex"/>
    <property type="evidence" value="ECO:0007669"/>
    <property type="project" value="UniProtKB-UniRule"/>
</dbReference>
<evidence type="ECO:0000256" key="11">
    <source>
        <dbReference type="ARBA" id="ARBA00061053"/>
    </source>
</evidence>
<keyword evidence="2 12" id="KW-0813">Transport</keyword>
<organism evidence="14 15">
    <name type="scientific">Paenactinomyces guangxiensis</name>
    <dbReference type="NCBI Taxonomy" id="1490290"/>
    <lineage>
        <taxon>Bacteria</taxon>
        <taxon>Bacillati</taxon>
        <taxon>Bacillota</taxon>
        <taxon>Bacilli</taxon>
        <taxon>Bacillales</taxon>
        <taxon>Thermoactinomycetaceae</taxon>
        <taxon>Paenactinomyces</taxon>
    </lineage>
</organism>
<dbReference type="PRINTS" id="PR01755">
    <property type="entry name" value="SECFTRNLCASE"/>
</dbReference>
<dbReference type="InterPro" id="IPR048634">
    <property type="entry name" value="SecD_SecF_C"/>
</dbReference>
<dbReference type="Pfam" id="PF02355">
    <property type="entry name" value="SecD_SecF_C"/>
    <property type="match status" value="1"/>
</dbReference>
<comment type="caution">
    <text evidence="14">The sequence shown here is derived from an EMBL/GenBank/DDBJ whole genome shotgun (WGS) entry which is preliminary data.</text>
</comment>
<feature type="domain" description="Protein export membrane protein SecD/SecF C-terminal" evidence="13">
    <location>
        <begin position="104"/>
        <end position="290"/>
    </location>
</feature>
<dbReference type="InterPro" id="IPR005665">
    <property type="entry name" value="SecF_bac"/>
</dbReference>
<dbReference type="AlphaFoldDB" id="A0A7W1WTI2"/>
<evidence type="ECO:0000256" key="5">
    <source>
        <dbReference type="ARBA" id="ARBA00022927"/>
    </source>
</evidence>
<keyword evidence="5 12" id="KW-0653">Protein transport</keyword>
<evidence type="ECO:0000256" key="10">
    <source>
        <dbReference type="ARBA" id="ARBA00060856"/>
    </source>
</evidence>
<reference evidence="14 15" key="1">
    <citation type="submission" date="2020-07" db="EMBL/GenBank/DDBJ databases">
        <authorList>
            <person name="Feng H."/>
        </authorList>
    </citation>
    <scope>NUCLEOTIDE SEQUENCE [LARGE SCALE GENOMIC DNA]</scope>
    <source>
        <strain evidence="15">s-10</strain>
    </source>
</reference>
<feature type="transmembrane region" description="Helical" evidence="12">
    <location>
        <begin position="239"/>
        <end position="257"/>
    </location>
</feature>
<accession>A0A7W1WTI2</accession>
<evidence type="ECO:0000256" key="2">
    <source>
        <dbReference type="ARBA" id="ARBA00022448"/>
    </source>
</evidence>
<dbReference type="HAMAP" id="MF_01464_B">
    <property type="entry name" value="SecF_B"/>
    <property type="match status" value="1"/>
</dbReference>
<evidence type="ECO:0000259" key="13">
    <source>
        <dbReference type="Pfam" id="PF02355"/>
    </source>
</evidence>
<dbReference type="EMBL" id="JACEIQ010000018">
    <property type="protein sequence ID" value="MBA4495744.1"/>
    <property type="molecule type" value="Genomic_DNA"/>
</dbReference>
<comment type="similarity">
    <text evidence="12">Belongs to the SecD/SecF family. SecF subfamily.</text>
</comment>
<keyword evidence="7 12" id="KW-0811">Translocation</keyword>
<comment type="subcellular location">
    <subcellularLocation>
        <location evidence="1 12">Cell membrane</location>
        <topology evidence="1 12">Multi-pass membrane protein</topology>
    </subcellularLocation>
</comment>
<keyword evidence="3 12" id="KW-1003">Cell membrane</keyword>
<gene>
    <name evidence="12 14" type="primary">secF</name>
    <name evidence="14" type="ORF">H1191_15730</name>
</gene>
<proteinExistence type="inferred from homology"/>
<dbReference type="NCBIfam" id="TIGR00916">
    <property type="entry name" value="2A0604s01"/>
    <property type="match status" value="1"/>
</dbReference>
<dbReference type="GO" id="GO:0006605">
    <property type="term" value="P:protein targeting"/>
    <property type="evidence" value="ECO:0007669"/>
    <property type="project" value="UniProtKB-UniRule"/>
</dbReference>
<keyword evidence="4 12" id="KW-0812">Transmembrane</keyword>
<evidence type="ECO:0000256" key="9">
    <source>
        <dbReference type="ARBA" id="ARBA00059018"/>
    </source>
</evidence>
<comment type="similarity">
    <text evidence="10">In the C-terminal section; belongs to the SecD/SecF family. SecF subfamily.</text>
</comment>
<comment type="function">
    <text evidence="9 12">Part of the Sec protein translocase complex. Interacts with the SecYEG preprotein conducting channel. SecDF uses the proton motive force (PMF) to complete protein translocation after the ATP-dependent function of SecA.</text>
</comment>
<sequence length="306" mass="34546">MRSVTFKIDFVSKRKIYFTISIILMVLAIGSLLLQGLNLGIDFVSGSRLDIKFEKQVNLEKSRQVLENLGYKNPNARVGGPNQDILIFRVDKEISQPEKAKIIQKFNEAFKQKVSMQEQVVDPIIGRELAKNAIISVLIASAVIILYVTVRFEYRFAVAAIIALFHDALFTVGMFSILRLEVDIVFIAAVLTIIGYSINDTIVIFDRIRENMKRVKPTKWEELSKVVNESLLQTLTRSINTVLTVAFAALALFLLGGESIRNFSLALLLGLLSGAYSSIFLASQIWVGWKWRSLQKEKNRDQVVTE</sequence>
<dbReference type="Gene3D" id="1.20.1640.10">
    <property type="entry name" value="Multidrug efflux transporter AcrB transmembrane domain"/>
    <property type="match status" value="1"/>
</dbReference>
<feature type="transmembrane region" description="Helical" evidence="12">
    <location>
        <begin position="133"/>
        <end position="150"/>
    </location>
</feature>
<comment type="subunit">
    <text evidence="12">Forms a complex with SecD. Part of the essential Sec protein translocation apparatus which comprises SecA, SecYEG and auxiliary proteins SecDF. Other proteins may also be involved.</text>
</comment>
<dbReference type="GO" id="GO:0065002">
    <property type="term" value="P:intracellular protein transmembrane transport"/>
    <property type="evidence" value="ECO:0007669"/>
    <property type="project" value="UniProtKB-UniRule"/>
</dbReference>